<dbReference type="PANTHER" id="PTHR40447:SF1">
    <property type="entry name" value="ANAEROBIC SULFITE REDUCTASE SUBUNIT A"/>
    <property type="match status" value="1"/>
</dbReference>
<comment type="caution">
    <text evidence="2">The sequence shown here is derived from an EMBL/GenBank/DDBJ whole genome shotgun (WGS) entry which is preliminary data.</text>
</comment>
<dbReference type="PANTHER" id="PTHR40447">
    <property type="entry name" value="ANAEROBIC SULFITE REDUCTASE SUBUNIT A"/>
    <property type="match status" value="1"/>
</dbReference>
<name>X0SVL1_9ZZZZ</name>
<dbReference type="Pfam" id="PF17179">
    <property type="entry name" value="Fer4_22"/>
    <property type="match status" value="1"/>
</dbReference>
<organism evidence="2">
    <name type="scientific">marine sediment metagenome</name>
    <dbReference type="NCBI Taxonomy" id="412755"/>
    <lineage>
        <taxon>unclassified sequences</taxon>
        <taxon>metagenomes</taxon>
        <taxon>ecological metagenomes</taxon>
    </lineage>
</organism>
<protein>
    <recommendedName>
        <fullName evidence="1">4Fe-4S ferredoxin-type domain-containing protein</fullName>
    </recommendedName>
</protein>
<evidence type="ECO:0000259" key="1">
    <source>
        <dbReference type="PROSITE" id="PS51379"/>
    </source>
</evidence>
<feature type="domain" description="4Fe-4S ferredoxin-type" evidence="1">
    <location>
        <begin position="250"/>
        <end position="280"/>
    </location>
</feature>
<accession>X0SVL1</accession>
<sequence>QAPVPPVPVSAPTRGGPGVALATQVLDLPELGRFVERMLTDQPVMGVTIKEGTDNRFVFAPLRSAAELRLDYDVTILPPKKYLLPPRETLVEFKLDGTPSAEPCIPELSPGVLLGVHPYDMLAINQLDRLMSETNPDPNYLARRGALTIIGVDPVRPGDRAFWGAIGCDTVEEGFDLWLTGIGNAYVVEVGSKKGAALLDQYADSRDATSKDLQARLEVREGLKELGTTCAVRFSPAELPGILRRSFDRGIWEEKAHKCLSCGSCNLVCPTCYCFDVKDEVDISLKTAQRYRIWDGCVLEDFAKVAGDENFREERLQRYRHRFYRKGMYLYDKYGYIACVGCGRCASVCLPDIADPVTVYNALKIADPIATSEDLCAVLKEIRET</sequence>
<dbReference type="SUPFAM" id="SSF46548">
    <property type="entry name" value="alpha-helical ferredoxin"/>
    <property type="match status" value="1"/>
</dbReference>
<dbReference type="AlphaFoldDB" id="X0SVL1"/>
<gene>
    <name evidence="2" type="ORF">S01H1_12344</name>
</gene>
<dbReference type="PROSITE" id="PS00198">
    <property type="entry name" value="4FE4S_FER_1"/>
    <property type="match status" value="1"/>
</dbReference>
<reference evidence="2" key="1">
    <citation type="journal article" date="2014" name="Front. Microbiol.">
        <title>High frequency of phylogenetically diverse reductive dehalogenase-homologous genes in deep subseafloor sedimentary metagenomes.</title>
        <authorList>
            <person name="Kawai M."/>
            <person name="Futagami T."/>
            <person name="Toyoda A."/>
            <person name="Takaki Y."/>
            <person name="Nishi S."/>
            <person name="Hori S."/>
            <person name="Arai W."/>
            <person name="Tsubouchi T."/>
            <person name="Morono Y."/>
            <person name="Uchiyama I."/>
            <person name="Ito T."/>
            <person name="Fujiyama A."/>
            <person name="Inagaki F."/>
            <person name="Takami H."/>
        </authorList>
    </citation>
    <scope>NUCLEOTIDE SEQUENCE</scope>
    <source>
        <strain evidence="2">Expedition CK06-06</strain>
    </source>
</reference>
<dbReference type="InterPro" id="IPR017896">
    <property type="entry name" value="4Fe4S_Fe-S-bd"/>
</dbReference>
<dbReference type="InterPro" id="IPR017900">
    <property type="entry name" value="4Fe4S_Fe_S_CS"/>
</dbReference>
<evidence type="ECO:0000313" key="2">
    <source>
        <dbReference type="EMBL" id="GAF67855.1"/>
    </source>
</evidence>
<proteinExistence type="predicted"/>
<feature type="domain" description="4Fe-4S ferredoxin-type" evidence="1">
    <location>
        <begin position="327"/>
        <end position="359"/>
    </location>
</feature>
<dbReference type="EMBL" id="BARS01006332">
    <property type="protein sequence ID" value="GAF67855.1"/>
    <property type="molecule type" value="Genomic_DNA"/>
</dbReference>
<dbReference type="PROSITE" id="PS51379">
    <property type="entry name" value="4FE4S_FER_2"/>
    <property type="match status" value="2"/>
</dbReference>
<feature type="non-terminal residue" evidence="2">
    <location>
        <position position="1"/>
    </location>
</feature>